<organism evidence="1 2">
    <name type="scientific">Dactylosporangium aurantiacum</name>
    <dbReference type="NCBI Taxonomy" id="35754"/>
    <lineage>
        <taxon>Bacteria</taxon>
        <taxon>Bacillati</taxon>
        <taxon>Actinomycetota</taxon>
        <taxon>Actinomycetes</taxon>
        <taxon>Micromonosporales</taxon>
        <taxon>Micromonosporaceae</taxon>
        <taxon>Dactylosporangium</taxon>
    </lineage>
</organism>
<evidence type="ECO:0000313" key="1">
    <source>
        <dbReference type="EMBL" id="UWZ57609.1"/>
    </source>
</evidence>
<dbReference type="Pfam" id="PF14435">
    <property type="entry name" value="SUKH-4"/>
    <property type="match status" value="1"/>
</dbReference>
<dbReference type="KEGG" id="daur:Daura_16450"/>
<dbReference type="InterPro" id="IPR025851">
    <property type="entry name" value="SUKH-4"/>
</dbReference>
<keyword evidence="2" id="KW-1185">Reference proteome</keyword>
<sequence>MGPDDATLGVVLDTTAAPAEVVVDGERLVVIGYVWEPATELVCLDGAGAVWSCSPDRRGRMPMNSSVDALRRFLDLFGAFFAAADDPPPATYTAAQLAEKLAAFRRGEITPAAGGPDRRSARVERLRTSLREVDGGAVEAGWWALVLEQVDDGIL</sequence>
<dbReference type="EMBL" id="CP073767">
    <property type="protein sequence ID" value="UWZ57609.1"/>
    <property type="molecule type" value="Genomic_DNA"/>
</dbReference>
<dbReference type="AlphaFoldDB" id="A0A9Q9MI76"/>
<dbReference type="RefSeq" id="WP_033359360.1">
    <property type="nucleotide sequence ID" value="NZ_CP073767.1"/>
</dbReference>
<evidence type="ECO:0000313" key="2">
    <source>
        <dbReference type="Proteomes" id="UP001058003"/>
    </source>
</evidence>
<proteinExistence type="predicted"/>
<protein>
    <submittedName>
        <fullName evidence="1">SUKH-4 family immunity protein</fullName>
    </submittedName>
</protein>
<gene>
    <name evidence="1" type="ORF">Daura_16450</name>
</gene>
<dbReference type="Proteomes" id="UP001058003">
    <property type="component" value="Chromosome"/>
</dbReference>
<accession>A0A9Q9MI76</accession>
<name>A0A9Q9MI76_9ACTN</name>
<reference evidence="1" key="1">
    <citation type="submission" date="2021-04" db="EMBL/GenBank/DDBJ databases">
        <title>Dactylosporangium aurantiacum NRRL B-8018 full assembly.</title>
        <authorList>
            <person name="Hartkoorn R.C."/>
            <person name="Beaudoing E."/>
            <person name="Hot D."/>
        </authorList>
    </citation>
    <scope>NUCLEOTIDE SEQUENCE</scope>
    <source>
        <strain evidence="1">NRRL B-8018</strain>
    </source>
</reference>